<feature type="compositionally biased region" description="Basic and acidic residues" evidence="1">
    <location>
        <begin position="158"/>
        <end position="172"/>
    </location>
</feature>
<accession>A0A4Z2IWT7</accession>
<comment type="caution">
    <text evidence="2">The sequence shown here is derived from an EMBL/GenBank/DDBJ whole genome shotgun (WGS) entry which is preliminary data.</text>
</comment>
<dbReference type="AlphaFoldDB" id="A0A4Z2IWT7"/>
<name>A0A4Z2IWT7_9TELE</name>
<organism evidence="2 3">
    <name type="scientific">Liparis tanakae</name>
    <name type="common">Tanaka's snailfish</name>
    <dbReference type="NCBI Taxonomy" id="230148"/>
    <lineage>
        <taxon>Eukaryota</taxon>
        <taxon>Metazoa</taxon>
        <taxon>Chordata</taxon>
        <taxon>Craniata</taxon>
        <taxon>Vertebrata</taxon>
        <taxon>Euteleostomi</taxon>
        <taxon>Actinopterygii</taxon>
        <taxon>Neopterygii</taxon>
        <taxon>Teleostei</taxon>
        <taxon>Neoteleostei</taxon>
        <taxon>Acanthomorphata</taxon>
        <taxon>Eupercaria</taxon>
        <taxon>Perciformes</taxon>
        <taxon>Cottioidei</taxon>
        <taxon>Cottales</taxon>
        <taxon>Liparidae</taxon>
        <taxon>Liparis</taxon>
    </lineage>
</organism>
<evidence type="ECO:0000313" key="2">
    <source>
        <dbReference type="EMBL" id="TNN82221.1"/>
    </source>
</evidence>
<protein>
    <submittedName>
        <fullName evidence="2">Kinesin heavy chain isoform 5A</fullName>
    </submittedName>
</protein>
<keyword evidence="3" id="KW-1185">Reference proteome</keyword>
<gene>
    <name evidence="2" type="primary">Kif5a_1</name>
    <name evidence="2" type="ORF">EYF80_007589</name>
</gene>
<dbReference type="EMBL" id="SRLO01000041">
    <property type="protein sequence ID" value="TNN82221.1"/>
    <property type="molecule type" value="Genomic_DNA"/>
</dbReference>
<proteinExistence type="predicted"/>
<feature type="region of interest" description="Disordered" evidence="1">
    <location>
        <begin position="74"/>
        <end position="183"/>
    </location>
</feature>
<sequence length="183" mass="20539">MKDRHHYQQEVERIKDVMRTRNPFRRHHAAHIAKPVRAGHYPPCSPNHPFFIRGHSDHRVAFCKADFHNINDQQAAAPAASAAPESESRFPEASSNRNSPTKQLDPQDDDSQDNDAQDNDAQDNDAQDNTLRAEPPSRADKSTAEMLDSENGNTTDINDNRTDVCDNQDPDKPYSLQPEASAS</sequence>
<reference evidence="2 3" key="1">
    <citation type="submission" date="2019-03" db="EMBL/GenBank/DDBJ databases">
        <title>First draft genome of Liparis tanakae, snailfish: a comprehensive survey of snailfish specific genes.</title>
        <authorList>
            <person name="Kim W."/>
            <person name="Song I."/>
            <person name="Jeong J.-H."/>
            <person name="Kim D."/>
            <person name="Kim S."/>
            <person name="Ryu S."/>
            <person name="Song J.Y."/>
            <person name="Lee S.K."/>
        </authorList>
    </citation>
    <scope>NUCLEOTIDE SEQUENCE [LARGE SCALE GENOMIC DNA]</scope>
    <source>
        <tissue evidence="2">Muscle</tissue>
    </source>
</reference>
<dbReference type="Proteomes" id="UP000314294">
    <property type="component" value="Unassembled WGS sequence"/>
</dbReference>
<dbReference type="OrthoDB" id="3176171at2759"/>
<feature type="compositionally biased region" description="Acidic residues" evidence="1">
    <location>
        <begin position="106"/>
        <end position="126"/>
    </location>
</feature>
<evidence type="ECO:0000256" key="1">
    <source>
        <dbReference type="SAM" id="MobiDB-lite"/>
    </source>
</evidence>
<evidence type="ECO:0000313" key="3">
    <source>
        <dbReference type="Proteomes" id="UP000314294"/>
    </source>
</evidence>
<feature type="compositionally biased region" description="Low complexity" evidence="1">
    <location>
        <begin position="75"/>
        <end position="95"/>
    </location>
</feature>